<dbReference type="FunFam" id="2.40.30.10:FF:000106">
    <property type="entry name" value="Ribosome-releasing factor 2, mitochondrial"/>
    <property type="match status" value="1"/>
</dbReference>
<dbReference type="SUPFAM" id="SSF52540">
    <property type="entry name" value="P-loop containing nucleoside triphosphate hydrolases"/>
    <property type="match status" value="1"/>
</dbReference>
<dbReference type="Gene3D" id="3.40.50.300">
    <property type="entry name" value="P-loop containing nucleotide triphosphate hydrolases"/>
    <property type="match status" value="1"/>
</dbReference>
<dbReference type="InterPro" id="IPR005225">
    <property type="entry name" value="Small_GTP-bd"/>
</dbReference>
<dbReference type="Pfam" id="PF00009">
    <property type="entry name" value="GTP_EFTU"/>
    <property type="match status" value="1"/>
</dbReference>
<keyword evidence="1 5" id="KW-0547">Nucleotide-binding</keyword>
<dbReference type="FunFam" id="3.30.70.870:FF:000007">
    <property type="entry name" value="Ribosome-releasing factor 2, mitochondrial"/>
    <property type="match status" value="1"/>
</dbReference>
<dbReference type="CDD" id="cd04092">
    <property type="entry name" value="mtEFG2_II_like"/>
    <property type="match status" value="1"/>
</dbReference>
<feature type="domain" description="Tr-type G" evidence="7">
    <location>
        <begin position="63"/>
        <end position="352"/>
    </location>
</feature>
<comment type="similarity">
    <text evidence="5">Belongs to the TRAFAC class translation factor GTPase superfamily. Classic translation factor GTPase family. EF-G/EF-2 subfamily.</text>
</comment>
<evidence type="ECO:0000256" key="2">
    <source>
        <dbReference type="ARBA" id="ARBA00022917"/>
    </source>
</evidence>
<feature type="binding site" evidence="5">
    <location>
        <begin position="72"/>
        <end position="79"/>
    </location>
    <ligand>
        <name>GTP</name>
        <dbReference type="ChEBI" id="CHEBI:37565"/>
    </ligand>
</feature>
<feature type="binding site" evidence="5">
    <location>
        <begin position="190"/>
        <end position="193"/>
    </location>
    <ligand>
        <name>GTP</name>
        <dbReference type="ChEBI" id="CHEBI:37565"/>
    </ligand>
</feature>
<dbReference type="InterPro" id="IPR035647">
    <property type="entry name" value="EFG_III/V"/>
</dbReference>
<dbReference type="InterPro" id="IPR000640">
    <property type="entry name" value="EFG_V-like"/>
</dbReference>
<keyword evidence="9" id="KW-1185">Reference proteome</keyword>
<dbReference type="PROSITE" id="PS51722">
    <property type="entry name" value="G_TR_2"/>
    <property type="match status" value="1"/>
</dbReference>
<dbReference type="HAMAP" id="MF_03059">
    <property type="entry name" value="mEF_G_2"/>
    <property type="match status" value="1"/>
</dbReference>
<dbReference type="GO" id="GO:0032543">
    <property type="term" value="P:mitochondrial translation"/>
    <property type="evidence" value="ECO:0007669"/>
    <property type="project" value="UniProtKB-UniRule"/>
</dbReference>
<dbReference type="AlphaFoldDB" id="A0A3N4IF23"/>
<dbReference type="InterPro" id="IPR041095">
    <property type="entry name" value="EFG_II"/>
</dbReference>
<evidence type="ECO:0000256" key="1">
    <source>
        <dbReference type="ARBA" id="ARBA00022741"/>
    </source>
</evidence>
<reference evidence="8 9" key="1">
    <citation type="journal article" date="2018" name="Nat. Ecol. Evol.">
        <title>Pezizomycetes genomes reveal the molecular basis of ectomycorrhizal truffle lifestyle.</title>
        <authorList>
            <person name="Murat C."/>
            <person name="Payen T."/>
            <person name="Noel B."/>
            <person name="Kuo A."/>
            <person name="Morin E."/>
            <person name="Chen J."/>
            <person name="Kohler A."/>
            <person name="Krizsan K."/>
            <person name="Balestrini R."/>
            <person name="Da Silva C."/>
            <person name="Montanini B."/>
            <person name="Hainaut M."/>
            <person name="Levati E."/>
            <person name="Barry K.W."/>
            <person name="Belfiori B."/>
            <person name="Cichocki N."/>
            <person name="Clum A."/>
            <person name="Dockter R.B."/>
            <person name="Fauchery L."/>
            <person name="Guy J."/>
            <person name="Iotti M."/>
            <person name="Le Tacon F."/>
            <person name="Lindquist E.A."/>
            <person name="Lipzen A."/>
            <person name="Malagnac F."/>
            <person name="Mello A."/>
            <person name="Molinier V."/>
            <person name="Miyauchi S."/>
            <person name="Poulain J."/>
            <person name="Riccioni C."/>
            <person name="Rubini A."/>
            <person name="Sitrit Y."/>
            <person name="Splivallo R."/>
            <person name="Traeger S."/>
            <person name="Wang M."/>
            <person name="Zifcakova L."/>
            <person name="Wipf D."/>
            <person name="Zambonelli A."/>
            <person name="Paolocci F."/>
            <person name="Nowrousian M."/>
            <person name="Ottonello S."/>
            <person name="Baldrian P."/>
            <person name="Spatafora J.W."/>
            <person name="Henrissat B."/>
            <person name="Nagy L.G."/>
            <person name="Aury J.M."/>
            <person name="Wincker P."/>
            <person name="Grigoriev I.V."/>
            <person name="Bonfante P."/>
            <person name="Martin F.M."/>
        </authorList>
    </citation>
    <scope>NUCLEOTIDE SEQUENCE [LARGE SCALE GENOMIC DNA]</scope>
    <source>
        <strain evidence="8 9">RN42</strain>
    </source>
</reference>
<dbReference type="Pfam" id="PF22042">
    <property type="entry name" value="EF-G_D2"/>
    <property type="match status" value="1"/>
</dbReference>
<dbReference type="SMART" id="SM00838">
    <property type="entry name" value="EFG_C"/>
    <property type="match status" value="1"/>
</dbReference>
<keyword evidence="8" id="KW-0378">Hydrolase</keyword>
<dbReference type="SUPFAM" id="SSF50447">
    <property type="entry name" value="Translation proteins"/>
    <property type="match status" value="1"/>
</dbReference>
<gene>
    <name evidence="5" type="primary">MEF2</name>
    <name evidence="8" type="ORF">BJ508DRAFT_413478</name>
</gene>
<dbReference type="FunFam" id="3.40.50.300:FF:000514">
    <property type="entry name" value="Ribosome-releasing factor 2, mitochondrial"/>
    <property type="match status" value="1"/>
</dbReference>
<dbReference type="InterPro" id="IPR035649">
    <property type="entry name" value="EFG_V"/>
</dbReference>
<organism evidence="8 9">
    <name type="scientific">Ascobolus immersus RN42</name>
    <dbReference type="NCBI Taxonomy" id="1160509"/>
    <lineage>
        <taxon>Eukaryota</taxon>
        <taxon>Fungi</taxon>
        <taxon>Dikarya</taxon>
        <taxon>Ascomycota</taxon>
        <taxon>Pezizomycotina</taxon>
        <taxon>Pezizomycetes</taxon>
        <taxon>Pezizales</taxon>
        <taxon>Ascobolaceae</taxon>
        <taxon>Ascobolus</taxon>
    </lineage>
</organism>
<comment type="function">
    <text evidence="5">Mitochondrial GTPase that mediates the disassembly of ribosomes from messenger RNA at the termination of mitochondrial protein biosynthesis. Not involved in the GTP-dependent ribosomal translocation step during translation elongation.</text>
</comment>
<dbReference type="Pfam" id="PF14492">
    <property type="entry name" value="EFG_III"/>
    <property type="match status" value="1"/>
</dbReference>
<evidence type="ECO:0000256" key="4">
    <source>
        <dbReference type="ARBA" id="ARBA00023134"/>
    </source>
</evidence>
<dbReference type="NCBIfam" id="TIGR00231">
    <property type="entry name" value="small_GTP"/>
    <property type="match status" value="1"/>
</dbReference>
<name>A0A3N4IF23_ASCIM</name>
<dbReference type="Gene3D" id="2.40.30.10">
    <property type="entry name" value="Translation factors"/>
    <property type="match status" value="1"/>
</dbReference>
<dbReference type="Pfam" id="PF00679">
    <property type="entry name" value="EFG_C"/>
    <property type="match status" value="1"/>
</dbReference>
<dbReference type="PANTHER" id="PTHR43261">
    <property type="entry name" value="TRANSLATION ELONGATION FACTOR G-RELATED"/>
    <property type="match status" value="1"/>
</dbReference>
<dbReference type="PANTHER" id="PTHR43261:SF1">
    <property type="entry name" value="RIBOSOME-RELEASING FACTOR 2, MITOCHONDRIAL"/>
    <property type="match status" value="1"/>
</dbReference>
<dbReference type="Gene3D" id="3.30.70.240">
    <property type="match status" value="1"/>
</dbReference>
<dbReference type="GO" id="GO:0032790">
    <property type="term" value="P:ribosome disassembly"/>
    <property type="evidence" value="ECO:0007669"/>
    <property type="project" value="UniProtKB-UniRule"/>
</dbReference>
<dbReference type="Proteomes" id="UP000275078">
    <property type="component" value="Unassembled WGS sequence"/>
</dbReference>
<keyword evidence="2 5" id="KW-0648">Protein biosynthesis</keyword>
<feature type="compositionally biased region" description="Basic residues" evidence="6">
    <location>
        <begin position="471"/>
        <end position="487"/>
    </location>
</feature>
<dbReference type="CDD" id="cd01886">
    <property type="entry name" value="EF-G"/>
    <property type="match status" value="1"/>
</dbReference>
<proteinExistence type="inferred from homology"/>
<dbReference type="GO" id="GO:0005759">
    <property type="term" value="C:mitochondrial matrix"/>
    <property type="evidence" value="ECO:0007669"/>
    <property type="project" value="UniProtKB-ARBA"/>
</dbReference>
<dbReference type="PROSITE" id="PS00301">
    <property type="entry name" value="G_TR_1"/>
    <property type="match status" value="1"/>
</dbReference>
<dbReference type="OrthoDB" id="198619at2759"/>
<evidence type="ECO:0000256" key="5">
    <source>
        <dbReference type="HAMAP-Rule" id="MF_03059"/>
    </source>
</evidence>
<dbReference type="InterPro" id="IPR027417">
    <property type="entry name" value="P-loop_NTPase"/>
</dbReference>
<dbReference type="InterPro" id="IPR009022">
    <property type="entry name" value="EFG_III"/>
</dbReference>
<dbReference type="InterPro" id="IPR030851">
    <property type="entry name" value="EFG2"/>
</dbReference>
<evidence type="ECO:0000313" key="8">
    <source>
        <dbReference type="EMBL" id="RPA83288.1"/>
    </source>
</evidence>
<dbReference type="CDD" id="cd16262">
    <property type="entry name" value="EFG_III"/>
    <property type="match status" value="1"/>
</dbReference>
<dbReference type="Gene3D" id="3.30.70.870">
    <property type="entry name" value="Elongation Factor G (Translational Gtpase), domain 3"/>
    <property type="match status" value="1"/>
</dbReference>
<evidence type="ECO:0000256" key="6">
    <source>
        <dbReference type="SAM" id="MobiDB-lite"/>
    </source>
</evidence>
<dbReference type="InterPro" id="IPR053905">
    <property type="entry name" value="EF-G-like_DII"/>
</dbReference>
<sequence>MRLINPGRQLYQSTIGTTRQTTSLFRSILQKSTLRNAVSRYQHFATNGSPTVAASEATALDLAKTRNIGIIAHIDAGKTTTTERMLFYSGFTRRIGEVDEGSTVMDYLPAERARGITITSACITFDWNGNTINLIDTPGHADFTFEVERSIRVLDGAVTILDGVAGVEAQTEKVWKQANNYNIPRIAYVNKLDRVGAAFGRTVKEIGLKLGAYPIVCQLPFFDGPKGEEVFRGVVDLISKKFFRWPARSDGMNAEVFDFEWLENNLPNLYEEAVTARGALEESLTSIDDNLISIYLETGVMTEQNIKDSLRKLVIKGSGKGYLVPVFCGSSFRNIGVQPLLDAVVDLLPSPSEIPPIAISYPGEEIVEGEDPKKEVLNVEPDFLCALAFKVVNDAKRGPMVYVRVYSGTLQRGTVLFDTNLGTSERANRLLRMYADDATEIQSIPTGHIGVIVGLKHVRTGDTLISEADSKHHHHAPKHKGKKKKLGKTTPHSTLQLKPIDVPPPVFFASIEPASLSEQKAVEEALAILLREDPSLHISIDEESGQTLISGMGELHLEIARDRLVKDLKARAEMGSIQIGYRESIVYPLAEPVHKVYSRELAGKILKAGVQANVYPSESAPTPPAYSTSEVISLGGDNFLTLTIIPPTPPEAPKHHQHHPHPPPECPPLEEILPTTLPYELLRGALVSGTEAALARGPRLSYPMQSTHVHLMFNPATDFYGPTESTHAAITSAARAAIVAAFKQAEANNGTAILEPVMNVSITVPESDLGKVINDISSHRGGFVLGFEEEENAYSRIDNSSATSIAGTDLSIPSIMKDNRISPNFYIPPDFDMRSDKTDLTDGLGGRDEMKIVKAKVPLAEMVGYLKHLRSATQGRGTFVMSVENFEKVSGNRLNAILDAGKW</sequence>
<dbReference type="PRINTS" id="PR00315">
    <property type="entry name" value="ELONGATNFCT"/>
</dbReference>
<dbReference type="EMBL" id="ML119665">
    <property type="protein sequence ID" value="RPA83288.1"/>
    <property type="molecule type" value="Genomic_DNA"/>
</dbReference>
<dbReference type="InterPro" id="IPR009000">
    <property type="entry name" value="Transl_B-barrel_sf"/>
</dbReference>
<dbReference type="GO" id="GO:0005525">
    <property type="term" value="F:GTP binding"/>
    <property type="evidence" value="ECO:0007669"/>
    <property type="project" value="UniProtKB-UniRule"/>
</dbReference>
<dbReference type="GO" id="GO:0003924">
    <property type="term" value="F:GTPase activity"/>
    <property type="evidence" value="ECO:0007669"/>
    <property type="project" value="UniProtKB-UniRule"/>
</dbReference>
<evidence type="ECO:0000256" key="3">
    <source>
        <dbReference type="ARBA" id="ARBA00023128"/>
    </source>
</evidence>
<feature type="region of interest" description="Disordered" evidence="6">
    <location>
        <begin position="647"/>
        <end position="670"/>
    </location>
</feature>
<dbReference type="InterPro" id="IPR000795">
    <property type="entry name" value="T_Tr_GTP-bd_dom"/>
</dbReference>
<keyword evidence="4 5" id="KW-0342">GTP-binding</keyword>
<evidence type="ECO:0000313" key="9">
    <source>
        <dbReference type="Proteomes" id="UP000275078"/>
    </source>
</evidence>
<keyword evidence="3 5" id="KW-0496">Mitochondrion</keyword>
<protein>
    <recommendedName>
        <fullName evidence="5">Ribosome-releasing factor 2, mitochondrial</fullName>
        <shortName evidence="5">RRF2mt</shortName>
    </recommendedName>
    <alternativeName>
        <fullName evidence="5">Elongation factor G 2, mitochondrial</fullName>
        <shortName evidence="5">EF-G2mt</shortName>
        <shortName evidence="5">mEF-G 2</shortName>
    </alternativeName>
</protein>
<dbReference type="STRING" id="1160509.A0A3N4IF23"/>
<dbReference type="SUPFAM" id="SSF54980">
    <property type="entry name" value="EF-G C-terminal domain-like"/>
    <property type="match status" value="3"/>
</dbReference>
<comment type="subcellular location">
    <subcellularLocation>
        <location evidence="5">Mitochondrion</location>
    </subcellularLocation>
</comment>
<dbReference type="InterPro" id="IPR031157">
    <property type="entry name" value="G_TR_CS"/>
</dbReference>
<evidence type="ECO:0000259" key="7">
    <source>
        <dbReference type="PROSITE" id="PS51722"/>
    </source>
</evidence>
<feature type="binding site" evidence="5">
    <location>
        <begin position="136"/>
        <end position="140"/>
    </location>
    <ligand>
        <name>GTP</name>
        <dbReference type="ChEBI" id="CHEBI:37565"/>
    </ligand>
</feature>
<dbReference type="CDD" id="cd03713">
    <property type="entry name" value="EFG_mtEFG_C"/>
    <property type="match status" value="1"/>
</dbReference>
<feature type="region of interest" description="Disordered" evidence="6">
    <location>
        <begin position="467"/>
        <end position="490"/>
    </location>
</feature>
<accession>A0A3N4IF23</accession>